<organism evidence="2 3">
    <name type="scientific">Candidatus Enterocloster faecavium</name>
    <dbReference type="NCBI Taxonomy" id="2838560"/>
    <lineage>
        <taxon>Bacteria</taxon>
        <taxon>Bacillati</taxon>
        <taxon>Bacillota</taxon>
        <taxon>Clostridia</taxon>
        <taxon>Lachnospirales</taxon>
        <taxon>Lachnospiraceae</taxon>
        <taxon>Enterocloster</taxon>
    </lineage>
</organism>
<comment type="caution">
    <text evidence="2">The sequence shown here is derived from an EMBL/GenBank/DDBJ whole genome shotgun (WGS) entry which is preliminary data.</text>
</comment>
<evidence type="ECO:0000313" key="3">
    <source>
        <dbReference type="Proteomes" id="UP000886804"/>
    </source>
</evidence>
<feature type="transmembrane region" description="Helical" evidence="1">
    <location>
        <begin position="21"/>
        <end position="39"/>
    </location>
</feature>
<dbReference type="AlphaFoldDB" id="A0A9D2LA81"/>
<reference evidence="2" key="1">
    <citation type="journal article" date="2021" name="PeerJ">
        <title>Extensive microbial diversity within the chicken gut microbiome revealed by metagenomics and culture.</title>
        <authorList>
            <person name="Gilroy R."/>
            <person name="Ravi A."/>
            <person name="Getino M."/>
            <person name="Pursley I."/>
            <person name="Horton D.L."/>
            <person name="Alikhan N.F."/>
            <person name="Baker D."/>
            <person name="Gharbi K."/>
            <person name="Hall N."/>
            <person name="Watson M."/>
            <person name="Adriaenssens E.M."/>
            <person name="Foster-Nyarko E."/>
            <person name="Jarju S."/>
            <person name="Secka A."/>
            <person name="Antonio M."/>
            <person name="Oren A."/>
            <person name="Chaudhuri R.R."/>
            <person name="La Ragione R."/>
            <person name="Hildebrand F."/>
            <person name="Pallen M.J."/>
        </authorList>
    </citation>
    <scope>NUCLEOTIDE SEQUENCE</scope>
    <source>
        <strain evidence="2">CHK188-4685</strain>
    </source>
</reference>
<name>A0A9D2LA81_9FIRM</name>
<keyword evidence="1" id="KW-1133">Transmembrane helix</keyword>
<evidence type="ECO:0000256" key="1">
    <source>
        <dbReference type="SAM" id="Phobius"/>
    </source>
</evidence>
<proteinExistence type="predicted"/>
<gene>
    <name evidence="2" type="ORF">H9716_13725</name>
</gene>
<dbReference type="Proteomes" id="UP000886804">
    <property type="component" value="Unassembled WGS sequence"/>
</dbReference>
<dbReference type="EMBL" id="DWYS01000167">
    <property type="protein sequence ID" value="HJB08897.1"/>
    <property type="molecule type" value="Genomic_DNA"/>
</dbReference>
<keyword evidence="1" id="KW-0472">Membrane</keyword>
<sequence length="157" mass="17811">MLSGTISKRKEREKGCTLIEVVTALAILGLMIPAVWGAVETQLASFRYQRQRELAGELCAAAFVELEEKVRNGSCFQTEEDSPGVLWFQEQKTGQWESLEAEELLSDCVHTMWIELDFTGTTEERLEAEIRAVARLEEEETVLADRKLMILSEEEVL</sequence>
<evidence type="ECO:0000313" key="2">
    <source>
        <dbReference type="EMBL" id="HJB08897.1"/>
    </source>
</evidence>
<accession>A0A9D2LA81</accession>
<reference evidence="2" key="2">
    <citation type="submission" date="2021-04" db="EMBL/GenBank/DDBJ databases">
        <authorList>
            <person name="Gilroy R."/>
        </authorList>
    </citation>
    <scope>NUCLEOTIDE SEQUENCE</scope>
    <source>
        <strain evidence="2">CHK188-4685</strain>
    </source>
</reference>
<keyword evidence="1" id="KW-0812">Transmembrane</keyword>
<protein>
    <submittedName>
        <fullName evidence="2">Type II secretion system GspH family protein</fullName>
    </submittedName>
</protein>